<feature type="active site" description="Charge relay system" evidence="7">
    <location>
        <position position="78"/>
    </location>
</feature>
<accession>A0AAE9XWF3</accession>
<dbReference type="SUPFAM" id="SSF75304">
    <property type="entry name" value="Amidase signature (AS) enzymes"/>
    <property type="match status" value="1"/>
</dbReference>
<dbReference type="InterPro" id="IPR036928">
    <property type="entry name" value="AS_sf"/>
</dbReference>
<evidence type="ECO:0000256" key="4">
    <source>
        <dbReference type="ARBA" id="ARBA00022741"/>
    </source>
</evidence>
<dbReference type="Gene3D" id="3.90.1300.10">
    <property type="entry name" value="Amidase signature (AS) domain"/>
    <property type="match status" value="1"/>
</dbReference>
<keyword evidence="6 7" id="KW-0648">Protein biosynthesis</keyword>
<evidence type="ECO:0000313" key="10">
    <source>
        <dbReference type="Proteomes" id="UP001217500"/>
    </source>
</evidence>
<dbReference type="Pfam" id="PF01425">
    <property type="entry name" value="Amidase"/>
    <property type="match status" value="1"/>
</dbReference>
<evidence type="ECO:0000256" key="7">
    <source>
        <dbReference type="HAMAP-Rule" id="MF_00120"/>
    </source>
</evidence>
<evidence type="ECO:0000256" key="1">
    <source>
        <dbReference type="ARBA" id="ARBA00011123"/>
    </source>
</evidence>
<evidence type="ECO:0000313" key="9">
    <source>
        <dbReference type="EMBL" id="WCL55713.1"/>
    </source>
</evidence>
<evidence type="ECO:0000256" key="2">
    <source>
        <dbReference type="ARBA" id="ARBA00014428"/>
    </source>
</evidence>
<dbReference type="GO" id="GO:0006412">
    <property type="term" value="P:translation"/>
    <property type="evidence" value="ECO:0007669"/>
    <property type="project" value="UniProtKB-UniRule"/>
</dbReference>
<dbReference type="PANTHER" id="PTHR11895:SF151">
    <property type="entry name" value="GLUTAMYL-TRNA(GLN) AMIDOTRANSFERASE SUBUNIT A"/>
    <property type="match status" value="1"/>
</dbReference>
<reference evidence="9" key="1">
    <citation type="submission" date="2023-01" db="EMBL/GenBank/DDBJ databases">
        <title>The genome sequence of Kordiimonadaceae bacterium 6D33.</title>
        <authorList>
            <person name="Liu Y."/>
        </authorList>
    </citation>
    <scope>NUCLEOTIDE SEQUENCE</scope>
    <source>
        <strain evidence="9">6D33</strain>
    </source>
</reference>
<dbReference type="KEGG" id="gso:PH603_08085"/>
<dbReference type="EMBL" id="CP116805">
    <property type="protein sequence ID" value="WCL55713.1"/>
    <property type="molecule type" value="Genomic_DNA"/>
</dbReference>
<proteinExistence type="inferred from homology"/>
<dbReference type="GO" id="GO:0030956">
    <property type="term" value="C:glutamyl-tRNA(Gln) amidotransferase complex"/>
    <property type="evidence" value="ECO:0007669"/>
    <property type="project" value="InterPro"/>
</dbReference>
<dbReference type="InterPro" id="IPR023631">
    <property type="entry name" value="Amidase_dom"/>
</dbReference>
<dbReference type="GO" id="GO:0050567">
    <property type="term" value="F:glutaminyl-tRNA synthase (glutamine-hydrolyzing) activity"/>
    <property type="evidence" value="ECO:0007669"/>
    <property type="project" value="UniProtKB-UniRule"/>
</dbReference>
<keyword evidence="10" id="KW-1185">Reference proteome</keyword>
<dbReference type="InterPro" id="IPR000120">
    <property type="entry name" value="Amidase"/>
</dbReference>
<dbReference type="Proteomes" id="UP001217500">
    <property type="component" value="Chromosome"/>
</dbReference>
<comment type="subunit">
    <text evidence="1 7">Heterotrimer of A, B and C subunits.</text>
</comment>
<dbReference type="GO" id="GO:0005524">
    <property type="term" value="F:ATP binding"/>
    <property type="evidence" value="ECO:0007669"/>
    <property type="project" value="UniProtKB-KW"/>
</dbReference>
<dbReference type="HAMAP" id="MF_00120">
    <property type="entry name" value="GatA"/>
    <property type="match status" value="1"/>
</dbReference>
<gene>
    <name evidence="7 9" type="primary">gatA</name>
    <name evidence="9" type="ORF">PH603_08085</name>
</gene>
<dbReference type="NCBIfam" id="TIGR00132">
    <property type="entry name" value="gatA"/>
    <property type="match status" value="1"/>
</dbReference>
<keyword evidence="4 7" id="KW-0547">Nucleotide-binding</keyword>
<dbReference type="PANTHER" id="PTHR11895">
    <property type="entry name" value="TRANSAMIDASE"/>
    <property type="match status" value="1"/>
</dbReference>
<feature type="domain" description="Amidase" evidence="8">
    <location>
        <begin position="25"/>
        <end position="472"/>
    </location>
</feature>
<dbReference type="EC" id="6.3.5.7" evidence="7"/>
<keyword evidence="3 7" id="KW-0436">Ligase</keyword>
<name>A0AAE9XWF3_9PROT</name>
<feature type="active site" description="Acyl-ester intermediate" evidence="7">
    <location>
        <position position="182"/>
    </location>
</feature>
<organism evidence="9 10">
    <name type="scientific">Gimibacter soli</name>
    <dbReference type="NCBI Taxonomy" id="3024400"/>
    <lineage>
        <taxon>Bacteria</taxon>
        <taxon>Pseudomonadati</taxon>
        <taxon>Pseudomonadota</taxon>
        <taxon>Alphaproteobacteria</taxon>
        <taxon>Kordiimonadales</taxon>
        <taxon>Temperatibacteraceae</taxon>
        <taxon>Gimibacter</taxon>
    </lineage>
</organism>
<dbReference type="RefSeq" id="WP_289505570.1">
    <property type="nucleotide sequence ID" value="NZ_CP116805.1"/>
</dbReference>
<evidence type="ECO:0000256" key="6">
    <source>
        <dbReference type="ARBA" id="ARBA00022917"/>
    </source>
</evidence>
<dbReference type="AlphaFoldDB" id="A0AAE9XWF3"/>
<comment type="similarity">
    <text evidence="7">Belongs to the amidase family. GatA subfamily.</text>
</comment>
<keyword evidence="5 7" id="KW-0067">ATP-binding</keyword>
<evidence type="ECO:0000256" key="3">
    <source>
        <dbReference type="ARBA" id="ARBA00022598"/>
    </source>
</evidence>
<dbReference type="InterPro" id="IPR004412">
    <property type="entry name" value="GatA"/>
</dbReference>
<evidence type="ECO:0000256" key="5">
    <source>
        <dbReference type="ARBA" id="ARBA00022840"/>
    </source>
</evidence>
<evidence type="ECO:0000259" key="8">
    <source>
        <dbReference type="Pfam" id="PF01425"/>
    </source>
</evidence>
<feature type="active site" description="Charge relay system" evidence="7">
    <location>
        <position position="158"/>
    </location>
</feature>
<sequence>MTDLTKLTIAAARDLMAKGELSSRELTEAHIKAVEAARPLNAYVAETPEIALAQADAADAKRKAGDAKAMTGIPVGIKDLFATKGVHTQACSHILDGFKPEYESTVTQKLWDNGAVMLGKLNMDEFAMGSSNETSYYGPVKNPWRAEGSNKDYVPGGSSGGSVASVAGYAAMGATASDTGGSIRQPAAFTGTYGIKPTYGRCSRYGMVAFASSLDQAGTITRTVRDGAIMLESICGFDPKDSTSVNMAVPNFEAALTGDIRGLKVGIPQEYHLAGMPAEIEALWHQGIEWMKAAGAEVVDINLPHTKYALPTYYIVAPAEASSNLARYDGVRYGLRNVPNGGGLNDMYEATRAAGFGDEVKRRIMIGTYVLSAGYYDAYYLKAQKVRQLISDDFKRAFEKVDVILTPTAPSAAFAFGEKSDDPVSMYLNDVFTVPASLAGIPGASVAAGLDAQGLPLGLQILGRPFDEETVLRVSGVIEEAAALKAEPKVWWR</sequence>
<protein>
    <recommendedName>
        <fullName evidence="2 7">Glutamyl-tRNA(Gln) amidotransferase subunit A</fullName>
        <shortName evidence="7">Glu-ADT subunit A</shortName>
        <ecNumber evidence="7">6.3.5.7</ecNumber>
    </recommendedName>
</protein>
<comment type="catalytic activity">
    <reaction evidence="7">
        <text>L-glutamyl-tRNA(Gln) + L-glutamine + ATP + H2O = L-glutaminyl-tRNA(Gln) + L-glutamate + ADP + phosphate + H(+)</text>
        <dbReference type="Rhea" id="RHEA:17521"/>
        <dbReference type="Rhea" id="RHEA-COMP:9681"/>
        <dbReference type="Rhea" id="RHEA-COMP:9684"/>
        <dbReference type="ChEBI" id="CHEBI:15377"/>
        <dbReference type="ChEBI" id="CHEBI:15378"/>
        <dbReference type="ChEBI" id="CHEBI:29985"/>
        <dbReference type="ChEBI" id="CHEBI:30616"/>
        <dbReference type="ChEBI" id="CHEBI:43474"/>
        <dbReference type="ChEBI" id="CHEBI:58359"/>
        <dbReference type="ChEBI" id="CHEBI:78520"/>
        <dbReference type="ChEBI" id="CHEBI:78521"/>
        <dbReference type="ChEBI" id="CHEBI:456216"/>
        <dbReference type="EC" id="6.3.5.7"/>
    </reaction>
</comment>
<comment type="function">
    <text evidence="7">Allows the formation of correctly charged Gln-tRNA(Gln) through the transamidation of misacylated Glu-tRNA(Gln) in organisms which lack glutaminyl-tRNA synthetase. The reaction takes place in the presence of glutamine and ATP through an activated gamma-phospho-Glu-tRNA(Gln).</text>
</comment>